<name>A0ABS8T280_DATST</name>
<protein>
    <submittedName>
        <fullName evidence="1">Uncharacterized protein</fullName>
    </submittedName>
</protein>
<evidence type="ECO:0000313" key="1">
    <source>
        <dbReference type="EMBL" id="MCD7465106.1"/>
    </source>
</evidence>
<gene>
    <name evidence="1" type="ORF">HAX54_000567</name>
</gene>
<dbReference type="EMBL" id="JACEIK010001017">
    <property type="protein sequence ID" value="MCD7465106.1"/>
    <property type="molecule type" value="Genomic_DNA"/>
</dbReference>
<accession>A0ABS8T280</accession>
<dbReference type="Proteomes" id="UP000823775">
    <property type="component" value="Unassembled WGS sequence"/>
</dbReference>
<proteinExistence type="predicted"/>
<keyword evidence="2" id="KW-1185">Reference proteome</keyword>
<sequence length="151" mass="17819">MLERKKTRIVQFLMKLRLDFKPIRAKILNRETLPNIDVVFGELIHEEILINTLETMDSSYIVDAAKNLKTEKVIAKGRKVRRLFKLYMSSKRKASSPDRYGYSPGRYDRSYDLLATLNSIFVPTTYQWASSHGYWKREMEEELLALEENHT</sequence>
<comment type="caution">
    <text evidence="1">The sequence shown here is derived from an EMBL/GenBank/DDBJ whole genome shotgun (WGS) entry which is preliminary data.</text>
</comment>
<evidence type="ECO:0000313" key="2">
    <source>
        <dbReference type="Proteomes" id="UP000823775"/>
    </source>
</evidence>
<organism evidence="1 2">
    <name type="scientific">Datura stramonium</name>
    <name type="common">Jimsonweed</name>
    <name type="synonym">Common thornapple</name>
    <dbReference type="NCBI Taxonomy" id="4076"/>
    <lineage>
        <taxon>Eukaryota</taxon>
        <taxon>Viridiplantae</taxon>
        <taxon>Streptophyta</taxon>
        <taxon>Embryophyta</taxon>
        <taxon>Tracheophyta</taxon>
        <taxon>Spermatophyta</taxon>
        <taxon>Magnoliopsida</taxon>
        <taxon>eudicotyledons</taxon>
        <taxon>Gunneridae</taxon>
        <taxon>Pentapetalae</taxon>
        <taxon>asterids</taxon>
        <taxon>lamiids</taxon>
        <taxon>Solanales</taxon>
        <taxon>Solanaceae</taxon>
        <taxon>Solanoideae</taxon>
        <taxon>Datureae</taxon>
        <taxon>Datura</taxon>
    </lineage>
</organism>
<reference evidence="1 2" key="1">
    <citation type="journal article" date="2021" name="BMC Genomics">
        <title>Datura genome reveals duplications of psychoactive alkaloid biosynthetic genes and high mutation rate following tissue culture.</title>
        <authorList>
            <person name="Rajewski A."/>
            <person name="Carter-House D."/>
            <person name="Stajich J."/>
            <person name="Litt A."/>
        </authorList>
    </citation>
    <scope>NUCLEOTIDE SEQUENCE [LARGE SCALE GENOMIC DNA]</scope>
    <source>
        <strain evidence="1">AR-01</strain>
    </source>
</reference>